<proteinExistence type="predicted"/>
<dbReference type="RefSeq" id="WP_247377076.1">
    <property type="nucleotide sequence ID" value="NZ_JALLGV010000003.1"/>
</dbReference>
<evidence type="ECO:0000313" key="1">
    <source>
        <dbReference type="EMBL" id="MFD1585810.1"/>
    </source>
</evidence>
<dbReference type="InterPro" id="IPR043851">
    <property type="entry name" value="DUF5813"/>
</dbReference>
<name>A0ABD6C6H8_9EURY</name>
<reference evidence="1 2" key="1">
    <citation type="journal article" date="2019" name="Int. J. Syst. Evol. Microbiol.">
        <title>The Global Catalogue of Microorganisms (GCM) 10K type strain sequencing project: providing services to taxonomists for standard genome sequencing and annotation.</title>
        <authorList>
            <consortium name="The Broad Institute Genomics Platform"/>
            <consortium name="The Broad Institute Genome Sequencing Center for Infectious Disease"/>
            <person name="Wu L."/>
            <person name="Ma J."/>
        </authorList>
    </citation>
    <scope>NUCLEOTIDE SEQUENCE [LARGE SCALE GENOMIC DNA]</scope>
    <source>
        <strain evidence="1 2">CGMCC 1.12125</strain>
    </source>
</reference>
<evidence type="ECO:0000313" key="2">
    <source>
        <dbReference type="Proteomes" id="UP001597119"/>
    </source>
</evidence>
<dbReference type="Proteomes" id="UP001597119">
    <property type="component" value="Unassembled WGS sequence"/>
</dbReference>
<sequence>MTDEIPERAAKTFDAHDAFERDGDAFLVTTSRFESRVTATDTDDWALEYALTVRAPMLSSATADEVGDAVESGWFDTYERRLEDAPMATRADVELDDLTVTEEDGAAVATFTFEYGNADHAPEVAKAMAEYVEGTYVEGAVPGYDYEGVVADLLGEASSAGQGEGTGTPL</sequence>
<dbReference type="EMBL" id="JBHUDJ010000001">
    <property type="protein sequence ID" value="MFD1585810.1"/>
    <property type="molecule type" value="Genomic_DNA"/>
</dbReference>
<gene>
    <name evidence="1" type="ORF">ACFR9U_02355</name>
</gene>
<comment type="caution">
    <text evidence="1">The sequence shown here is derived from an EMBL/GenBank/DDBJ whole genome shotgun (WGS) entry which is preliminary data.</text>
</comment>
<protein>
    <submittedName>
        <fullName evidence="1">DUF5813 family protein</fullName>
    </submittedName>
</protein>
<dbReference type="Pfam" id="PF19130">
    <property type="entry name" value="DUF5813"/>
    <property type="match status" value="1"/>
</dbReference>
<accession>A0ABD6C6H8</accession>
<keyword evidence="2" id="KW-1185">Reference proteome</keyword>
<organism evidence="1 2">
    <name type="scientific">Halorientalis brevis</name>
    <dbReference type="NCBI Taxonomy" id="1126241"/>
    <lineage>
        <taxon>Archaea</taxon>
        <taxon>Methanobacteriati</taxon>
        <taxon>Methanobacteriota</taxon>
        <taxon>Stenosarchaea group</taxon>
        <taxon>Halobacteria</taxon>
        <taxon>Halobacteriales</taxon>
        <taxon>Haloarculaceae</taxon>
        <taxon>Halorientalis</taxon>
    </lineage>
</organism>
<dbReference type="AlphaFoldDB" id="A0ABD6C6H8"/>